<evidence type="ECO:0008006" key="5">
    <source>
        <dbReference type="Google" id="ProtNLM"/>
    </source>
</evidence>
<evidence type="ECO:0000256" key="1">
    <source>
        <dbReference type="SAM" id="MobiDB-lite"/>
    </source>
</evidence>
<accession>A0A5E4RHW1</accession>
<dbReference type="InterPro" id="IPR036770">
    <property type="entry name" value="Ankyrin_rpt-contain_sf"/>
</dbReference>
<gene>
    <name evidence="3" type="ORF">PCE31106_00126</name>
</gene>
<feature type="compositionally biased region" description="Acidic residues" evidence="1">
    <location>
        <begin position="206"/>
        <end position="215"/>
    </location>
</feature>
<name>A0A5E4RHW1_9BURK</name>
<dbReference type="Gene3D" id="1.25.40.20">
    <property type="entry name" value="Ankyrin repeat-containing domain"/>
    <property type="match status" value="1"/>
</dbReference>
<sequence>MSTINDEAYDLPDEDDDEHDDLDDDLDDDEDHALDSDIALDRFTNQAMRHGRRAATWLLIGALAEVGFFVGVCYAVTSVRSLWLIVPAAMMTSVVMFMLAGLINVRWDRHRTRMESVIGEAMGWRSDVQQKREGEERAYTRRHLARIEEERLDALREEMTWNVGPAPVYIDAEGRRHPTAEQIALEEHAQREAGDLFDSLDRQSDEHDDDAESDTVPDAPDSPALRAWMQRWAGMKPVKQSRPAPLLKRHDNAEGRRLERELCRAIGRHWGGAFHRLLAEGADVNGHNGSGKPLGIAVLRGRLDQVSWLLTLGADPNAQYHGRTIIATLMRQVEQYADEGGGDGDDHEWPERIELLARWGADPHLENRWYDEDDDDEGPNAWPFIRKRPVLYEAFMKGVAARQQADDDTRRLLAGAREAVGLAEVADETRDLLRAARGAGRA</sequence>
<feature type="compositionally biased region" description="Acidic residues" evidence="1">
    <location>
        <begin position="7"/>
        <end position="28"/>
    </location>
</feature>
<feature type="region of interest" description="Disordered" evidence="1">
    <location>
        <begin position="1"/>
        <end position="28"/>
    </location>
</feature>
<protein>
    <recommendedName>
        <fullName evidence="5">Ankyrin</fullName>
    </recommendedName>
</protein>
<evidence type="ECO:0000313" key="4">
    <source>
        <dbReference type="Proteomes" id="UP000384354"/>
    </source>
</evidence>
<proteinExistence type="predicted"/>
<dbReference type="SUPFAM" id="SSF48403">
    <property type="entry name" value="Ankyrin repeat"/>
    <property type="match status" value="1"/>
</dbReference>
<dbReference type="OrthoDB" id="1438245at2"/>
<feature type="region of interest" description="Disordered" evidence="1">
    <location>
        <begin position="200"/>
        <end position="222"/>
    </location>
</feature>
<evidence type="ECO:0000313" key="3">
    <source>
        <dbReference type="EMBL" id="VVD61609.1"/>
    </source>
</evidence>
<dbReference type="RefSeq" id="WP_150562044.1">
    <property type="nucleotide sequence ID" value="NZ_CABPSL010000001.1"/>
</dbReference>
<dbReference type="AlphaFoldDB" id="A0A5E4RHW1"/>
<feature type="transmembrane region" description="Helical" evidence="2">
    <location>
        <begin position="55"/>
        <end position="77"/>
    </location>
</feature>
<keyword evidence="2" id="KW-0812">Transmembrane</keyword>
<keyword evidence="2" id="KW-0472">Membrane</keyword>
<feature type="transmembrane region" description="Helical" evidence="2">
    <location>
        <begin position="83"/>
        <end position="105"/>
    </location>
</feature>
<dbReference type="Proteomes" id="UP000384354">
    <property type="component" value="Unassembled WGS sequence"/>
</dbReference>
<evidence type="ECO:0000256" key="2">
    <source>
        <dbReference type="SAM" id="Phobius"/>
    </source>
</evidence>
<reference evidence="3 4" key="1">
    <citation type="submission" date="2019-08" db="EMBL/GenBank/DDBJ databases">
        <authorList>
            <person name="Peeters C."/>
        </authorList>
    </citation>
    <scope>NUCLEOTIDE SEQUENCE [LARGE SCALE GENOMIC DNA]</scope>
    <source>
        <strain evidence="3 4">LMG 31106</strain>
    </source>
</reference>
<organism evidence="3 4">
    <name type="scientific">Pandoraea cepalis</name>
    <dbReference type="NCBI Taxonomy" id="2508294"/>
    <lineage>
        <taxon>Bacteria</taxon>
        <taxon>Pseudomonadati</taxon>
        <taxon>Pseudomonadota</taxon>
        <taxon>Betaproteobacteria</taxon>
        <taxon>Burkholderiales</taxon>
        <taxon>Burkholderiaceae</taxon>
        <taxon>Pandoraea</taxon>
    </lineage>
</organism>
<keyword evidence="2" id="KW-1133">Transmembrane helix</keyword>
<dbReference type="EMBL" id="CABPSL010000001">
    <property type="protein sequence ID" value="VVD61609.1"/>
    <property type="molecule type" value="Genomic_DNA"/>
</dbReference>